<comment type="pathway">
    <text evidence="6">Sulfur metabolism; hydrogen sulfide biosynthesis; sulfite from sulfate: step 2/3.</text>
</comment>
<dbReference type="GO" id="GO:0004781">
    <property type="term" value="F:sulfate adenylyltransferase (ATP) activity"/>
    <property type="evidence" value="ECO:0007669"/>
    <property type="project" value="TreeGrafter"/>
</dbReference>
<evidence type="ECO:0000256" key="6">
    <source>
        <dbReference type="RuleBase" id="RU004347"/>
    </source>
</evidence>
<dbReference type="NCBIfam" id="NF003013">
    <property type="entry name" value="PRK03846.1"/>
    <property type="match status" value="1"/>
</dbReference>
<comment type="function">
    <text evidence="6">Catalyzes the synthesis of activated sulfate.</text>
</comment>
<evidence type="ECO:0000313" key="9">
    <source>
        <dbReference type="Proteomes" id="UP000012015"/>
    </source>
</evidence>
<dbReference type="PATRIC" id="fig|1276920.7.peg.1364"/>
<dbReference type="PANTHER" id="PTHR42700">
    <property type="entry name" value="SULFATE ADENYLYLTRANSFERASE"/>
    <property type="match status" value="1"/>
</dbReference>
<dbReference type="CDD" id="cd02027">
    <property type="entry name" value="APSK"/>
    <property type="match status" value="1"/>
</dbReference>
<dbReference type="EMBL" id="AOCK01000003">
    <property type="protein sequence ID" value="EMQ99374.1"/>
    <property type="molecule type" value="Genomic_DNA"/>
</dbReference>
<evidence type="ECO:0000256" key="5">
    <source>
        <dbReference type="ARBA" id="ARBA00022840"/>
    </source>
</evidence>
<dbReference type="GO" id="GO:0005524">
    <property type="term" value="F:ATP binding"/>
    <property type="evidence" value="ECO:0007669"/>
    <property type="project" value="UniProtKB-KW"/>
</dbReference>
<protein>
    <recommendedName>
        <fullName evidence="2 6">Adenylyl-sulfate kinase</fullName>
        <ecNumber evidence="2 6">2.7.1.25</ecNumber>
    </recommendedName>
</protein>
<evidence type="ECO:0000313" key="8">
    <source>
        <dbReference type="EMBL" id="EMQ99374.1"/>
    </source>
</evidence>
<evidence type="ECO:0000256" key="3">
    <source>
        <dbReference type="ARBA" id="ARBA00022679"/>
    </source>
</evidence>
<dbReference type="EC" id="2.7.1.25" evidence="2 6"/>
<evidence type="ECO:0000259" key="7">
    <source>
        <dbReference type="Pfam" id="PF01583"/>
    </source>
</evidence>
<dbReference type="GO" id="GO:0004020">
    <property type="term" value="F:adenylylsulfate kinase activity"/>
    <property type="evidence" value="ECO:0007669"/>
    <property type="project" value="UniProtKB-EC"/>
</dbReference>
<dbReference type="RefSeq" id="WP_007270562.1">
    <property type="nucleotide sequence ID" value="NZ_AOCK01000003.1"/>
</dbReference>
<dbReference type="GO" id="GO:0005737">
    <property type="term" value="C:cytoplasm"/>
    <property type="evidence" value="ECO:0007669"/>
    <property type="project" value="TreeGrafter"/>
</dbReference>
<comment type="similarity">
    <text evidence="6">Belongs to the APS kinase family.</text>
</comment>
<dbReference type="STRING" id="1276920.ADIAG_01368"/>
<keyword evidence="5 6" id="KW-0067">ATP-binding</keyword>
<feature type="domain" description="APS kinase" evidence="7">
    <location>
        <begin position="216"/>
        <end position="368"/>
    </location>
</feature>
<dbReference type="InterPro" id="IPR002891">
    <property type="entry name" value="APS"/>
</dbReference>
<comment type="catalytic activity">
    <reaction evidence="1 6">
        <text>adenosine 5'-phosphosulfate + ATP = 3'-phosphoadenylyl sulfate + ADP + H(+)</text>
        <dbReference type="Rhea" id="RHEA:24152"/>
        <dbReference type="ChEBI" id="CHEBI:15378"/>
        <dbReference type="ChEBI" id="CHEBI:30616"/>
        <dbReference type="ChEBI" id="CHEBI:58243"/>
        <dbReference type="ChEBI" id="CHEBI:58339"/>
        <dbReference type="ChEBI" id="CHEBI:456216"/>
        <dbReference type="EC" id="2.7.1.25"/>
    </reaction>
</comment>
<dbReference type="GO" id="GO:0019379">
    <property type="term" value="P:sulfate assimilation, phosphoadenylyl sulfate reduction by phosphoadenylyl-sulfate reductase (thioredoxin)"/>
    <property type="evidence" value="ECO:0007669"/>
    <property type="project" value="TreeGrafter"/>
</dbReference>
<dbReference type="Proteomes" id="UP000012015">
    <property type="component" value="Unassembled WGS sequence"/>
</dbReference>
<keyword evidence="9" id="KW-1185">Reference proteome</keyword>
<keyword evidence="6 8" id="KW-0418">Kinase</keyword>
<evidence type="ECO:0000256" key="2">
    <source>
        <dbReference type="ARBA" id="ARBA00012121"/>
    </source>
</evidence>
<name>M7NC36_9MICC</name>
<dbReference type="InterPro" id="IPR027417">
    <property type="entry name" value="P-loop_NTPase"/>
</dbReference>
<dbReference type="InterPro" id="IPR059117">
    <property type="entry name" value="APS_kinase_dom"/>
</dbReference>
<gene>
    <name evidence="8" type="ORF">ADIAG_01368</name>
</gene>
<keyword evidence="4 6" id="KW-0547">Nucleotide-binding</keyword>
<comment type="caution">
    <text evidence="8">The sequence shown here is derived from an EMBL/GenBank/DDBJ whole genome shotgun (WGS) entry which is preliminary data.</text>
</comment>
<dbReference type="GO" id="GO:0070814">
    <property type="term" value="P:hydrogen sulfide biosynthetic process"/>
    <property type="evidence" value="ECO:0007669"/>
    <property type="project" value="UniProtKB-UniPathway"/>
</dbReference>
<dbReference type="SUPFAM" id="SSF52540">
    <property type="entry name" value="P-loop containing nucleoside triphosphate hydrolases"/>
    <property type="match status" value="1"/>
</dbReference>
<evidence type="ECO:0000256" key="4">
    <source>
        <dbReference type="ARBA" id="ARBA00022741"/>
    </source>
</evidence>
<dbReference type="Gene3D" id="3.40.50.300">
    <property type="entry name" value="P-loop containing nucleotide triphosphate hydrolases"/>
    <property type="match status" value="1"/>
</dbReference>
<dbReference type="GO" id="GO:0010134">
    <property type="term" value="P:sulfate assimilation via adenylyl sulfate reduction"/>
    <property type="evidence" value="ECO:0007669"/>
    <property type="project" value="TreeGrafter"/>
</dbReference>
<keyword evidence="3 6" id="KW-0808">Transferase</keyword>
<dbReference type="AlphaFoldDB" id="M7NC36"/>
<organism evidence="8 9">
    <name type="scientific">Paeniglutamicibacter gangotriensis Lz1y</name>
    <dbReference type="NCBI Taxonomy" id="1276920"/>
    <lineage>
        <taxon>Bacteria</taxon>
        <taxon>Bacillati</taxon>
        <taxon>Actinomycetota</taxon>
        <taxon>Actinomycetes</taxon>
        <taxon>Micrococcales</taxon>
        <taxon>Micrococcaceae</taxon>
        <taxon>Paeniglutamicibacter</taxon>
    </lineage>
</organism>
<evidence type="ECO:0000256" key="1">
    <source>
        <dbReference type="ARBA" id="ARBA00001823"/>
    </source>
</evidence>
<dbReference type="InterPro" id="IPR050512">
    <property type="entry name" value="Sulf_AdTrans/APS_kinase"/>
</dbReference>
<dbReference type="UniPathway" id="UPA00140">
    <property type="reaction ID" value="UER00205"/>
</dbReference>
<accession>M7NC36</accession>
<dbReference type="Pfam" id="PF01583">
    <property type="entry name" value="APS_kinase"/>
    <property type="match status" value="1"/>
</dbReference>
<dbReference type="NCBIfam" id="TIGR00455">
    <property type="entry name" value="apsK"/>
    <property type="match status" value="1"/>
</dbReference>
<reference evidence="8 9" key="1">
    <citation type="journal article" date="2013" name="Genome Announc.">
        <title>Draft Genome Sequence of Arthrobacter gangotriensis Strain Lz1yT, Isolated from a Penguin Rookery Soil Sample Collected in Antarctica, near the Indian Station Dakshin Gangotri.</title>
        <authorList>
            <person name="Shivaji S."/>
            <person name="Ara S."/>
            <person name="Bandi S."/>
            <person name="Singh A."/>
            <person name="Kumar Pinnaka A."/>
        </authorList>
    </citation>
    <scope>NUCLEOTIDE SEQUENCE [LARGE SCALE GENOMIC DNA]</scope>
    <source>
        <strain evidence="8 9">Lz1y</strain>
    </source>
</reference>
<dbReference type="eggNOG" id="COG0529">
    <property type="taxonomic scope" value="Bacteria"/>
</dbReference>
<sequence>MANFDNDLLNSPLLQLDFEQLDVLELVLGGLLDPCSIELSSIPQWAEIGEISPSKADGSKGVLLADPDGTALAVVNYRALDDGDKDSHEVIGVWPLAKPEHGSFRELRITSSLGSQPVVLFDQAPTPLDIQALRSRPSLPANTCFVLVCNSSGSRDPAHIDQIEQLQATAEIFEDVKVAHLVLPDSTSEHLAMERLSSHVVIDLRGFKDNAAATSQGVVFMFSGLSGSGKSTLARAVQQQIHQHLPQRAVLLDGDDIRRFISKGLGFSREDRETNVERIGWIAARISEVGGIALCAPIAPFHATRAAVRSMTTQVGRFYLIYVSTPLAVCEARDRKGLYAKARAGLVTDFTGIDSPYEEPVDADLILDLSVLDVQTATEQVIGLLRTQQTNL</sequence>
<proteinExistence type="inferred from homology"/>
<dbReference type="PANTHER" id="PTHR42700:SF1">
    <property type="entry name" value="SULFATE ADENYLYLTRANSFERASE"/>
    <property type="match status" value="1"/>
</dbReference>